<evidence type="ECO:0000256" key="8">
    <source>
        <dbReference type="HAMAP-Rule" id="MF_00158"/>
    </source>
</evidence>
<name>A0A2I1NAW2_9BACT</name>
<gene>
    <name evidence="8" type="primary">panC</name>
    <name evidence="9" type="ORF">CYJ41_03865</name>
</gene>
<dbReference type="SUPFAM" id="SSF52374">
    <property type="entry name" value="Nucleotidylyl transferase"/>
    <property type="match status" value="1"/>
</dbReference>
<dbReference type="Pfam" id="PF02569">
    <property type="entry name" value="Pantoate_ligase"/>
    <property type="match status" value="1"/>
</dbReference>
<evidence type="ECO:0000256" key="3">
    <source>
        <dbReference type="ARBA" id="ARBA00022598"/>
    </source>
</evidence>
<evidence type="ECO:0000256" key="2">
    <source>
        <dbReference type="ARBA" id="ARBA00009256"/>
    </source>
</evidence>
<evidence type="ECO:0000256" key="6">
    <source>
        <dbReference type="ARBA" id="ARBA00022840"/>
    </source>
</evidence>
<dbReference type="CDD" id="cd00560">
    <property type="entry name" value="PanC"/>
    <property type="match status" value="1"/>
</dbReference>
<dbReference type="PANTHER" id="PTHR21299:SF1">
    <property type="entry name" value="PANTOATE--BETA-ALANINE LIGASE"/>
    <property type="match status" value="1"/>
</dbReference>
<dbReference type="PANTHER" id="PTHR21299">
    <property type="entry name" value="CYTIDYLATE KINASE/PANTOATE-BETA-ALANINE LIGASE"/>
    <property type="match status" value="1"/>
</dbReference>
<evidence type="ECO:0000313" key="10">
    <source>
        <dbReference type="Proteomes" id="UP000234639"/>
    </source>
</evidence>
<comment type="function">
    <text evidence="8">Catalyzes the condensation of pantoate with beta-alanine in an ATP-dependent reaction via a pantoyl-adenylate intermediate.</text>
</comment>
<dbReference type="Gene3D" id="3.30.1300.10">
    <property type="entry name" value="Pantoate-beta-alanine ligase, C-terminal domain"/>
    <property type="match status" value="1"/>
</dbReference>
<dbReference type="HAMAP" id="MF_00158">
    <property type="entry name" value="PanC"/>
    <property type="match status" value="1"/>
</dbReference>
<comment type="similarity">
    <text evidence="2 8">Belongs to the pantothenate synthetase family.</text>
</comment>
<dbReference type="GO" id="GO:0005524">
    <property type="term" value="F:ATP binding"/>
    <property type="evidence" value="ECO:0007669"/>
    <property type="project" value="UniProtKB-KW"/>
</dbReference>
<dbReference type="InterPro" id="IPR003721">
    <property type="entry name" value="Pantoate_ligase"/>
</dbReference>
<proteinExistence type="inferred from homology"/>
<accession>A0A2I1NAW2</accession>
<comment type="catalytic activity">
    <reaction evidence="7 8">
        <text>(R)-pantoate + beta-alanine + ATP = (R)-pantothenate + AMP + diphosphate + H(+)</text>
        <dbReference type="Rhea" id="RHEA:10912"/>
        <dbReference type="ChEBI" id="CHEBI:15378"/>
        <dbReference type="ChEBI" id="CHEBI:15980"/>
        <dbReference type="ChEBI" id="CHEBI:29032"/>
        <dbReference type="ChEBI" id="CHEBI:30616"/>
        <dbReference type="ChEBI" id="CHEBI:33019"/>
        <dbReference type="ChEBI" id="CHEBI:57966"/>
        <dbReference type="ChEBI" id="CHEBI:456215"/>
        <dbReference type="EC" id="6.3.2.1"/>
    </reaction>
</comment>
<dbReference type="EC" id="6.3.2.1" evidence="8"/>
<dbReference type="GO" id="GO:0015940">
    <property type="term" value="P:pantothenate biosynthetic process"/>
    <property type="evidence" value="ECO:0007669"/>
    <property type="project" value="UniProtKB-UniRule"/>
</dbReference>
<comment type="caution">
    <text evidence="9">The sequence shown here is derived from an EMBL/GenBank/DDBJ whole genome shotgun (WGS) entry which is preliminary data.</text>
</comment>
<comment type="subcellular location">
    <subcellularLocation>
        <location evidence="8">Cytoplasm</location>
    </subcellularLocation>
</comment>
<feature type="binding site" evidence="8">
    <location>
        <begin position="27"/>
        <end position="34"/>
    </location>
    <ligand>
        <name>ATP</name>
        <dbReference type="ChEBI" id="CHEBI:30616"/>
    </ligand>
</feature>
<feature type="active site" description="Proton donor" evidence="8">
    <location>
        <position position="34"/>
    </location>
</feature>
<comment type="pathway">
    <text evidence="1 8">Cofactor biosynthesis; (R)-pantothenate biosynthesis; (R)-pantothenate from (R)-pantoate and beta-alanine: step 1/1.</text>
</comment>
<dbReference type="UniPathway" id="UPA00028">
    <property type="reaction ID" value="UER00005"/>
</dbReference>
<dbReference type="GO" id="GO:0005829">
    <property type="term" value="C:cytosol"/>
    <property type="evidence" value="ECO:0007669"/>
    <property type="project" value="TreeGrafter"/>
</dbReference>
<feature type="binding site" evidence="8">
    <location>
        <begin position="181"/>
        <end position="184"/>
    </location>
    <ligand>
        <name>ATP</name>
        <dbReference type="ChEBI" id="CHEBI:30616"/>
    </ligand>
</feature>
<feature type="binding site" evidence="8">
    <location>
        <begin position="144"/>
        <end position="147"/>
    </location>
    <ligand>
        <name>ATP</name>
        <dbReference type="ChEBI" id="CHEBI:30616"/>
    </ligand>
</feature>
<dbReference type="NCBIfam" id="TIGR00125">
    <property type="entry name" value="cyt_tran_rel"/>
    <property type="match status" value="1"/>
</dbReference>
<dbReference type="AlphaFoldDB" id="A0A2I1NAW2"/>
<keyword evidence="4 8" id="KW-0566">Pantothenate biosynthesis</keyword>
<dbReference type="NCBIfam" id="TIGR00018">
    <property type="entry name" value="panC"/>
    <property type="match status" value="1"/>
</dbReference>
<evidence type="ECO:0000313" key="9">
    <source>
        <dbReference type="EMBL" id="PKZ29502.1"/>
    </source>
</evidence>
<feature type="binding site" evidence="8">
    <location>
        <position position="58"/>
    </location>
    <ligand>
        <name>(R)-pantoate</name>
        <dbReference type="ChEBI" id="CHEBI:15980"/>
    </ligand>
</feature>
<keyword evidence="6 8" id="KW-0067">ATP-binding</keyword>
<evidence type="ECO:0000256" key="1">
    <source>
        <dbReference type="ARBA" id="ARBA00004990"/>
    </source>
</evidence>
<reference evidence="9 10" key="1">
    <citation type="submission" date="2017-12" db="EMBL/GenBank/DDBJ databases">
        <title>Phylogenetic diversity of female urinary microbiome.</title>
        <authorList>
            <person name="Thomas-White K."/>
            <person name="Wolfe A.J."/>
        </authorList>
    </citation>
    <scope>NUCLEOTIDE SEQUENCE [LARGE SCALE GENOMIC DNA]</scope>
    <source>
        <strain evidence="9 10">UMB0112</strain>
    </source>
</reference>
<keyword evidence="3 8" id="KW-0436">Ligase</keyword>
<dbReference type="Gene3D" id="3.40.50.620">
    <property type="entry name" value="HUPs"/>
    <property type="match status" value="1"/>
</dbReference>
<dbReference type="Proteomes" id="UP000234639">
    <property type="component" value="Unassembled WGS sequence"/>
</dbReference>
<protein>
    <recommendedName>
        <fullName evidence="8">Pantothenate synthetase</fullName>
        <shortName evidence="8">PS</shortName>
        <ecNumber evidence="8">6.3.2.1</ecNumber>
    </recommendedName>
    <alternativeName>
        <fullName evidence="8">Pantoate--beta-alanine ligase</fullName>
    </alternativeName>
    <alternativeName>
        <fullName evidence="8">Pantoate-activating enzyme</fullName>
    </alternativeName>
</protein>
<dbReference type="GO" id="GO:0004592">
    <property type="term" value="F:pantoate-beta-alanine ligase activity"/>
    <property type="evidence" value="ECO:0007669"/>
    <property type="project" value="UniProtKB-UniRule"/>
</dbReference>
<feature type="binding site" evidence="8">
    <location>
        <position position="58"/>
    </location>
    <ligand>
        <name>beta-alanine</name>
        <dbReference type="ChEBI" id="CHEBI:57966"/>
    </ligand>
</feature>
<feature type="binding site" evidence="8">
    <location>
        <position position="173"/>
    </location>
    <ligand>
        <name>ATP</name>
        <dbReference type="ChEBI" id="CHEBI:30616"/>
    </ligand>
</feature>
<evidence type="ECO:0000256" key="5">
    <source>
        <dbReference type="ARBA" id="ARBA00022741"/>
    </source>
</evidence>
<comment type="miscellaneous">
    <text evidence="8">The reaction proceeds by a bi uni uni bi ping pong mechanism.</text>
</comment>
<sequence length="273" mass="30788">MKIASTISELKENLKEFNGTIGYVPTMGALHRGHLSLIENSKKDNDFTVVSIFVNPTQFLPGEDFEKYPKTQEADTRICEVAGVDLLFLPSVDEIYKKNETTIKVNEKLNSVLEGAFRPGHFDGVCRVLNKFFNLIKPNNAYFGKKDAQQIAVVKNMVDSFFLDVKINPCEIVREADGLALSSRNTYLNEEQKLDALKLSRSLLKASNLVKKGETESKQIIASIKETLEPLKVDYVAIVDRNFNEIEKIELGNTIILIAAFVDKTRLIDNIWI</sequence>
<comment type="subunit">
    <text evidence="8">Homodimer.</text>
</comment>
<keyword evidence="8" id="KW-0963">Cytoplasm</keyword>
<feature type="binding site" evidence="8">
    <location>
        <position position="150"/>
    </location>
    <ligand>
        <name>(R)-pantoate</name>
        <dbReference type="ChEBI" id="CHEBI:15980"/>
    </ligand>
</feature>
<dbReference type="RefSeq" id="WP_101637073.1">
    <property type="nucleotide sequence ID" value="NZ_JAPXGY010000003.1"/>
</dbReference>
<dbReference type="InterPro" id="IPR042176">
    <property type="entry name" value="Pantoate_ligase_C"/>
</dbReference>
<evidence type="ECO:0000256" key="4">
    <source>
        <dbReference type="ARBA" id="ARBA00022655"/>
    </source>
</evidence>
<dbReference type="InterPro" id="IPR014729">
    <property type="entry name" value="Rossmann-like_a/b/a_fold"/>
</dbReference>
<organism evidence="9 10">
    <name type="scientific">Campylobacter ureolyticus</name>
    <dbReference type="NCBI Taxonomy" id="827"/>
    <lineage>
        <taxon>Bacteria</taxon>
        <taxon>Pseudomonadati</taxon>
        <taxon>Campylobacterota</taxon>
        <taxon>Epsilonproteobacteria</taxon>
        <taxon>Campylobacterales</taxon>
        <taxon>Campylobacteraceae</taxon>
        <taxon>Campylobacter</taxon>
    </lineage>
</organism>
<dbReference type="EMBL" id="PKHU01000003">
    <property type="protein sequence ID" value="PKZ29502.1"/>
    <property type="molecule type" value="Genomic_DNA"/>
</dbReference>
<evidence type="ECO:0000256" key="7">
    <source>
        <dbReference type="ARBA" id="ARBA00048258"/>
    </source>
</evidence>
<keyword evidence="5 8" id="KW-0547">Nucleotide-binding</keyword>
<dbReference type="InterPro" id="IPR004821">
    <property type="entry name" value="Cyt_trans-like"/>
</dbReference>